<evidence type="ECO:0008006" key="4">
    <source>
        <dbReference type="Google" id="ProtNLM"/>
    </source>
</evidence>
<feature type="transmembrane region" description="Helical" evidence="1">
    <location>
        <begin position="78"/>
        <end position="102"/>
    </location>
</feature>
<reference evidence="2 3" key="1">
    <citation type="submission" date="2022-03" db="EMBL/GenBank/DDBJ databases">
        <title>Complete genome sequence of Lysobacter capsici VKM B-2533 and Lysobacter gummosus 10.1.1, promising sources of lytic agents.</title>
        <authorList>
            <person name="Tarlachkov S.V."/>
            <person name="Kudryakova I.V."/>
            <person name="Afoshin A.S."/>
            <person name="Leontyevskaya E.A."/>
            <person name="Leontyevskaya N.V."/>
        </authorList>
    </citation>
    <scope>NUCLEOTIDE SEQUENCE [LARGE SCALE GENOMIC DNA]</scope>
    <source>
        <strain evidence="2 3">10.1.1</strain>
    </source>
</reference>
<keyword evidence="1" id="KW-0472">Membrane</keyword>
<name>A0ABY3XBQ0_9GAMM</name>
<gene>
    <name evidence="2" type="ORF">MOV92_01700</name>
</gene>
<sequence length="226" mass="24418">MLEFFSTIFTLPTAFYTVLFGVVICYWLLSALGLVGGEMIDGWIGGDLHGHGHGLGDHTLADGAHQHHEGVFDPLMRLGLGGIPITVVLSTLVGVSWGLTYLADVYLLNLLPTALLRIVGGAVVIIVAFALAIPVAAFVLRPVRKLLRKMQPGPPRPILGQTAVIRSPVNRVTGTASVEDGGAGLILQIREDDPDRFKRGDRVVLIEYIEDQNAYRVVSEDEFRGA</sequence>
<keyword evidence="1" id="KW-0812">Transmembrane</keyword>
<evidence type="ECO:0000313" key="2">
    <source>
        <dbReference type="EMBL" id="UNP30028.1"/>
    </source>
</evidence>
<keyword evidence="3" id="KW-1185">Reference proteome</keyword>
<organism evidence="2 3">
    <name type="scientific">Lysobacter gummosus</name>
    <dbReference type="NCBI Taxonomy" id="262324"/>
    <lineage>
        <taxon>Bacteria</taxon>
        <taxon>Pseudomonadati</taxon>
        <taxon>Pseudomonadota</taxon>
        <taxon>Gammaproteobacteria</taxon>
        <taxon>Lysobacterales</taxon>
        <taxon>Lysobacteraceae</taxon>
        <taxon>Lysobacter</taxon>
    </lineage>
</organism>
<evidence type="ECO:0000256" key="1">
    <source>
        <dbReference type="SAM" id="Phobius"/>
    </source>
</evidence>
<dbReference type="Proteomes" id="UP000829194">
    <property type="component" value="Chromosome"/>
</dbReference>
<proteinExistence type="predicted"/>
<keyword evidence="1" id="KW-1133">Transmembrane helix</keyword>
<accession>A0ABY3XBQ0</accession>
<protein>
    <recommendedName>
        <fullName evidence="4">DUF1449 family protein</fullName>
    </recommendedName>
</protein>
<feature type="transmembrane region" description="Helical" evidence="1">
    <location>
        <begin position="6"/>
        <end position="29"/>
    </location>
</feature>
<feature type="transmembrane region" description="Helical" evidence="1">
    <location>
        <begin position="114"/>
        <end position="140"/>
    </location>
</feature>
<dbReference type="EMBL" id="CP093547">
    <property type="protein sequence ID" value="UNP30028.1"/>
    <property type="molecule type" value="Genomic_DNA"/>
</dbReference>
<dbReference type="RefSeq" id="WP_057941316.1">
    <property type="nucleotide sequence ID" value="NZ_CP011131.1"/>
</dbReference>
<evidence type="ECO:0000313" key="3">
    <source>
        <dbReference type="Proteomes" id="UP000829194"/>
    </source>
</evidence>